<protein>
    <submittedName>
        <fullName evidence="1">Uncharacterized protein</fullName>
    </submittedName>
</protein>
<evidence type="ECO:0000313" key="2">
    <source>
        <dbReference type="Proteomes" id="UP000621516"/>
    </source>
</evidence>
<dbReference type="RefSeq" id="WP_188222170.1">
    <property type="nucleotide sequence ID" value="NZ_JACVXD010000001.1"/>
</dbReference>
<name>A0A8J6PT06_9FLAO</name>
<comment type="caution">
    <text evidence="1">The sequence shown here is derived from an EMBL/GenBank/DDBJ whole genome shotgun (WGS) entry which is preliminary data.</text>
</comment>
<gene>
    <name evidence="1" type="ORF">ICJ85_02410</name>
</gene>
<dbReference type="NCBIfam" id="NF047658">
    <property type="entry name" value="HYC_CC_PP"/>
    <property type="match status" value="1"/>
</dbReference>
<accession>A0A8J6PT06</accession>
<reference evidence="1 2" key="1">
    <citation type="journal article" date="2018" name="J. Microbiol.">
        <title>Aestuariibaculum marinum sp. nov., a marine bacterium isolated from seawater in South Korea.</title>
        <authorList>
            <person name="Choi J."/>
            <person name="Lee D."/>
            <person name="Jang J.H."/>
            <person name="Cha S."/>
            <person name="Seo T."/>
        </authorList>
    </citation>
    <scope>NUCLEOTIDE SEQUENCE [LARGE SCALE GENOMIC DNA]</scope>
    <source>
        <strain evidence="1 2">IP7</strain>
    </source>
</reference>
<dbReference type="InterPro" id="IPR058060">
    <property type="entry name" value="HYC_CC_PP"/>
</dbReference>
<proteinExistence type="predicted"/>
<dbReference type="EMBL" id="JACVXD010000001">
    <property type="protein sequence ID" value="MBD0822863.1"/>
    <property type="molecule type" value="Genomic_DNA"/>
</dbReference>
<dbReference type="AlphaFoldDB" id="A0A8J6PT06"/>
<keyword evidence="2" id="KW-1185">Reference proteome</keyword>
<dbReference type="Pfam" id="PF26622">
    <property type="entry name" value="DUF8199"/>
    <property type="match status" value="1"/>
</dbReference>
<evidence type="ECO:0000313" key="1">
    <source>
        <dbReference type="EMBL" id="MBD0822863.1"/>
    </source>
</evidence>
<dbReference type="InterPro" id="IPR058512">
    <property type="entry name" value="DUF8199"/>
</dbReference>
<sequence>MPKLLLHKIFALGLIVLMLISTTSFTVQKRYCHDDLVGVSYFSKMKACYKKELIITKSSINSKNCCTDDVDVIKGKESIKNSSLEDFNLTSKIFFTSFTLTYLSLFESFEARESFFIDYSPPKLTFNRQVLDQVFII</sequence>
<dbReference type="Proteomes" id="UP000621516">
    <property type="component" value="Unassembled WGS sequence"/>
</dbReference>
<organism evidence="1 2">
    <name type="scientific">Aestuariibaculum marinum</name>
    <dbReference type="NCBI Taxonomy" id="2683592"/>
    <lineage>
        <taxon>Bacteria</taxon>
        <taxon>Pseudomonadati</taxon>
        <taxon>Bacteroidota</taxon>
        <taxon>Flavobacteriia</taxon>
        <taxon>Flavobacteriales</taxon>
        <taxon>Flavobacteriaceae</taxon>
    </lineage>
</organism>